<keyword evidence="5" id="KW-1003">Cell membrane</keyword>
<feature type="transmembrane region" description="Helical" evidence="32">
    <location>
        <begin position="80"/>
        <end position="107"/>
    </location>
</feature>
<keyword evidence="12" id="KW-0297">G-protein coupled receptor</keyword>
<dbReference type="FunFam" id="3.30.300.30:FF:000002">
    <property type="entry name" value="Long-chain fatty acid transport protein 1"/>
    <property type="match status" value="1"/>
</dbReference>
<dbReference type="PROSITE" id="PS00237">
    <property type="entry name" value="G_PROTEIN_RECEP_F1_1"/>
    <property type="match status" value="1"/>
</dbReference>
<evidence type="ECO:0000256" key="22">
    <source>
        <dbReference type="ARBA" id="ARBA00026121"/>
    </source>
</evidence>
<dbReference type="GO" id="GO:0044539">
    <property type="term" value="P:long-chain fatty acid import into cell"/>
    <property type="evidence" value="ECO:0007669"/>
    <property type="project" value="TreeGrafter"/>
</dbReference>
<dbReference type="SUPFAM" id="SSF56801">
    <property type="entry name" value="Acetyl-CoA synthetase-like"/>
    <property type="match status" value="1"/>
</dbReference>
<dbReference type="GO" id="GO:0005886">
    <property type="term" value="C:plasma membrane"/>
    <property type="evidence" value="ECO:0007669"/>
    <property type="project" value="UniProtKB-SubCell"/>
</dbReference>
<keyword evidence="4" id="KW-0813">Transport</keyword>
<dbReference type="GO" id="GO:0005743">
    <property type="term" value="C:mitochondrial inner membrane"/>
    <property type="evidence" value="ECO:0007669"/>
    <property type="project" value="TreeGrafter"/>
</dbReference>
<sequence length="989" mass="108933">MGTSSIQLSLFSTSSTPSIFHPNLKINSTGPWLNSSIRPPIKFAGLGMSCFTMTFGAISNLTALGILAKSRLRFRRQSKAPFLLLTVALLLADLGGHVIPGAFALYLHMSQRYTMQAGKPTKEFCQIFGATMVFFGLCPLLLGCAMAVERCVAITQPFFHAAVVTLAHMVRVVFLLPSLALFLAVLPLFAVGTYTTQFPGTWCFLPIHGSKSKADSNLVLIFSGLGLTALTLSLLCNILSCVALLKARIKSYTVNANPAAQRTRHSSSASTSSMFCSLDLEMMVQLAVITVVSCVCWSPFLIHIFVTQFSQNPKVSNMEKDGFILLGLRMASWNQILDPWVMHNAASVSASLGSMGLLRLFGVSWSWSLAAGLGVYLGTKSWKYFYIAARTAKRDLNGLYVLLRVKLALWRYMRTGSNIPSIFAQTVKLHPNKPALIYEATGETWTFTQLDEISNAVAHWARDQGWVPGDVIALFMESRPLHVALWLGLSKVGVEAALINFNLRHDSLLHCVGVSGSRAIVFGAELADAMLEVSSSLSQSMVRFCTGDLSAEQLVRLYARPLDPMLASASRHPPSPCVPPKGMNDRLFYIYTSGTTGLPKAAIVVHSRYYRIAAFGYFAFGMRKNDVIYDCLPLYHSAGNIMGVGQCLIHGLTVVVKKKFSASRFWEDCIKHNCTVVQYIGEICRYLLSQPVRPSEKGHKVRLAVGNGLRPSVWEAFTERFGVKQIGEFYGATECNCSIANMDGKVGACGFNSRILPNVYPIRLVRVDEDSMELVRDSRGLCIPCRPGEPGLLVGRINQQDPLRRFDGYANQDATRKKIAHDVFKKNDSAYISGDVLVMDDLGYMYFRDRGGDTFRWRGENVSTTEVEGVLSSLLGQTDVAVYGVGVPGVEGKAGMAAIADTTGTFDSNDFLQKVQRALPTYARPVFLRISPHVDTTGTFKIQKTRLQREGYDPRLTADQIFFLNNRAARYEVVDEELYSALAEGRMSL</sequence>
<dbReference type="InterPro" id="IPR008365">
    <property type="entry name" value="Prostanoid_rcpt"/>
</dbReference>
<comment type="catalytic activity">
    <reaction evidence="25">
        <text>(9Z,12Z)-octadecadienoate(out) = (9Z,12Z)-octadecadienoate(in)</text>
        <dbReference type="Rhea" id="RHEA:45264"/>
        <dbReference type="ChEBI" id="CHEBI:30245"/>
    </reaction>
</comment>
<evidence type="ECO:0000256" key="32">
    <source>
        <dbReference type="SAM" id="Phobius"/>
    </source>
</evidence>
<keyword evidence="14" id="KW-0443">Lipid metabolism</keyword>
<dbReference type="GO" id="GO:0005324">
    <property type="term" value="F:long-chain fatty acid transmembrane transporter activity"/>
    <property type="evidence" value="ECO:0007669"/>
    <property type="project" value="TreeGrafter"/>
</dbReference>
<keyword evidence="15 32" id="KW-0472">Membrane</keyword>
<dbReference type="PROSITE" id="PS00455">
    <property type="entry name" value="AMP_BINDING"/>
    <property type="match status" value="1"/>
</dbReference>
<keyword evidence="13" id="KW-0445">Lipid transport</keyword>
<dbReference type="EC" id="6.2.1.3" evidence="22"/>
<comment type="catalytic activity">
    <reaction evidence="26">
        <text>(9Z)-octadecenoate(out) = (9Z)-octadecenoate(in)</text>
        <dbReference type="Rhea" id="RHEA:33655"/>
        <dbReference type="ChEBI" id="CHEBI:30823"/>
    </reaction>
</comment>
<evidence type="ECO:0000256" key="15">
    <source>
        <dbReference type="ARBA" id="ARBA00023136"/>
    </source>
</evidence>
<dbReference type="Gene3D" id="3.40.50.12780">
    <property type="entry name" value="N-terminal domain of ligase-like"/>
    <property type="match status" value="1"/>
</dbReference>
<dbReference type="InterPro" id="IPR000873">
    <property type="entry name" value="AMP-dep_synth/lig_dom"/>
</dbReference>
<dbReference type="FunFam" id="3.40.50.12780:FF:000008">
    <property type="entry name" value="Long-chain fatty acid transport protein 4"/>
    <property type="match status" value="1"/>
</dbReference>
<evidence type="ECO:0000256" key="8">
    <source>
        <dbReference type="ARBA" id="ARBA00022692"/>
    </source>
</evidence>
<feature type="transmembrane region" description="Helical" evidence="32">
    <location>
        <begin position="43"/>
        <end position="68"/>
    </location>
</feature>
<keyword evidence="10" id="KW-0276">Fatty acid metabolism</keyword>
<evidence type="ECO:0000256" key="27">
    <source>
        <dbReference type="ARBA" id="ARBA00036233"/>
    </source>
</evidence>
<dbReference type="GO" id="GO:0000166">
    <property type="term" value="F:nucleotide binding"/>
    <property type="evidence" value="ECO:0007669"/>
    <property type="project" value="UniProtKB-KW"/>
</dbReference>
<evidence type="ECO:0000256" key="30">
    <source>
        <dbReference type="ARBA" id="ARBA00041297"/>
    </source>
</evidence>
<dbReference type="GO" id="GO:0004960">
    <property type="term" value="F:thromboxane receptor activity"/>
    <property type="evidence" value="ECO:0007669"/>
    <property type="project" value="InterPro"/>
</dbReference>
<organism evidence="34 35">
    <name type="scientific">Xyrichtys novacula</name>
    <name type="common">Pearly razorfish</name>
    <name type="synonym">Hemipteronotus novacula</name>
    <dbReference type="NCBI Taxonomy" id="13765"/>
    <lineage>
        <taxon>Eukaryota</taxon>
        <taxon>Metazoa</taxon>
        <taxon>Chordata</taxon>
        <taxon>Craniata</taxon>
        <taxon>Vertebrata</taxon>
        <taxon>Euteleostomi</taxon>
        <taxon>Actinopterygii</taxon>
        <taxon>Neopterygii</taxon>
        <taxon>Teleostei</taxon>
        <taxon>Neoteleostei</taxon>
        <taxon>Acanthomorphata</taxon>
        <taxon>Eupercaria</taxon>
        <taxon>Labriformes</taxon>
        <taxon>Labridae</taxon>
        <taxon>Xyrichtys</taxon>
    </lineage>
</organism>
<keyword evidence="6" id="KW-0597">Phosphoprotein</keyword>
<evidence type="ECO:0000256" key="14">
    <source>
        <dbReference type="ARBA" id="ARBA00023098"/>
    </source>
</evidence>
<evidence type="ECO:0000256" key="6">
    <source>
        <dbReference type="ARBA" id="ARBA00022553"/>
    </source>
</evidence>
<evidence type="ECO:0000256" key="12">
    <source>
        <dbReference type="ARBA" id="ARBA00023040"/>
    </source>
</evidence>
<dbReference type="AlphaFoldDB" id="A0AAV1GMQ2"/>
<keyword evidence="16" id="KW-1015">Disulfide bond</keyword>
<keyword evidence="9" id="KW-0547">Nucleotide-binding</keyword>
<keyword evidence="35" id="KW-1185">Reference proteome</keyword>
<reference evidence="34" key="1">
    <citation type="submission" date="2023-08" db="EMBL/GenBank/DDBJ databases">
        <authorList>
            <person name="Alioto T."/>
            <person name="Alioto T."/>
            <person name="Gomez Garrido J."/>
        </authorList>
    </citation>
    <scope>NUCLEOTIDE SEQUENCE</scope>
</reference>
<dbReference type="GO" id="GO:0090434">
    <property type="term" value="F:oleoyl-CoA ligase activity"/>
    <property type="evidence" value="ECO:0007669"/>
    <property type="project" value="TreeGrafter"/>
</dbReference>
<accession>A0AAV1GMQ2</accession>
<evidence type="ECO:0000313" key="35">
    <source>
        <dbReference type="Proteomes" id="UP001178508"/>
    </source>
</evidence>
<evidence type="ECO:0000256" key="5">
    <source>
        <dbReference type="ARBA" id="ARBA00022475"/>
    </source>
</evidence>
<evidence type="ECO:0000256" key="17">
    <source>
        <dbReference type="ARBA" id="ARBA00023170"/>
    </source>
</evidence>
<dbReference type="Gene3D" id="3.30.300.30">
    <property type="match status" value="1"/>
</dbReference>
<evidence type="ECO:0000256" key="9">
    <source>
        <dbReference type="ARBA" id="ARBA00022741"/>
    </source>
</evidence>
<dbReference type="EMBL" id="OY660879">
    <property type="protein sequence ID" value="CAJ1075247.1"/>
    <property type="molecule type" value="Genomic_DNA"/>
</dbReference>
<dbReference type="FunFam" id="1.20.1070.10:FF:000163">
    <property type="entry name" value="Thromboxane A2 receptor"/>
    <property type="match status" value="1"/>
</dbReference>
<dbReference type="InterPro" id="IPR000276">
    <property type="entry name" value="GPCR_Rhodpsn"/>
</dbReference>
<comment type="catalytic activity">
    <reaction evidence="20">
        <text>(5Z,8Z,11Z,14Z)-eicosatetraenoate + ATP + CoA = (5Z,8Z,11Z,14Z)-eicosatetraenoyl-CoA + AMP + diphosphate</text>
        <dbReference type="Rhea" id="RHEA:19713"/>
        <dbReference type="ChEBI" id="CHEBI:30616"/>
        <dbReference type="ChEBI" id="CHEBI:32395"/>
        <dbReference type="ChEBI" id="CHEBI:33019"/>
        <dbReference type="ChEBI" id="CHEBI:57287"/>
        <dbReference type="ChEBI" id="CHEBI:57368"/>
        <dbReference type="ChEBI" id="CHEBI:456215"/>
        <dbReference type="EC" id="6.2.1.15"/>
    </reaction>
    <physiologicalReaction direction="left-to-right" evidence="20">
        <dbReference type="Rhea" id="RHEA:19714"/>
    </physiologicalReaction>
</comment>
<evidence type="ECO:0000256" key="19">
    <source>
        <dbReference type="ARBA" id="ARBA00023224"/>
    </source>
</evidence>
<dbReference type="InterPro" id="IPR001105">
    <property type="entry name" value="Thbox_rcpt"/>
</dbReference>
<dbReference type="InterPro" id="IPR017452">
    <property type="entry name" value="GPCR_Rhodpsn_7TM"/>
</dbReference>
<proteinExistence type="inferred from homology"/>
<comment type="similarity">
    <text evidence="2">Belongs to the ATP-dependent AMP-binding enzyme family.</text>
</comment>
<dbReference type="PROSITE" id="PS50262">
    <property type="entry name" value="G_PROTEIN_RECEP_F1_2"/>
    <property type="match status" value="1"/>
</dbReference>
<evidence type="ECO:0000256" key="1">
    <source>
        <dbReference type="ARBA" id="ARBA00004651"/>
    </source>
</evidence>
<evidence type="ECO:0000256" key="29">
    <source>
        <dbReference type="ARBA" id="ARBA00036527"/>
    </source>
</evidence>
<dbReference type="PANTHER" id="PTHR43107:SF7">
    <property type="entry name" value="LONG-CHAIN FATTY ACID TRANSPORT PROTEIN 1"/>
    <property type="match status" value="1"/>
</dbReference>
<feature type="domain" description="G-protein coupled receptors family 1 profile" evidence="33">
    <location>
        <begin position="59"/>
        <end position="342"/>
    </location>
</feature>
<dbReference type="Gene3D" id="1.20.1070.10">
    <property type="entry name" value="Rhodopsin 7-helix transmembrane proteins"/>
    <property type="match status" value="1"/>
</dbReference>
<keyword evidence="17" id="KW-0675">Receptor</keyword>
<dbReference type="Pfam" id="PF00501">
    <property type="entry name" value="AMP-binding"/>
    <property type="match status" value="1"/>
</dbReference>
<evidence type="ECO:0000256" key="21">
    <source>
        <dbReference type="ARBA" id="ARBA00026113"/>
    </source>
</evidence>
<dbReference type="PANTHER" id="PTHR43107">
    <property type="entry name" value="LONG-CHAIN FATTY ACID TRANSPORT PROTEIN"/>
    <property type="match status" value="1"/>
</dbReference>
<dbReference type="PRINTS" id="PR01788">
    <property type="entry name" value="PROSTANOIDR"/>
</dbReference>
<dbReference type="GO" id="GO:0047676">
    <property type="term" value="F:arachidonate-CoA ligase activity"/>
    <property type="evidence" value="ECO:0007669"/>
    <property type="project" value="UniProtKB-EC"/>
</dbReference>
<keyword evidence="8 32" id="KW-0812">Transmembrane</keyword>
<dbReference type="InterPro" id="IPR045851">
    <property type="entry name" value="AMP-bd_C_sf"/>
</dbReference>
<dbReference type="Proteomes" id="UP001178508">
    <property type="component" value="Chromosome 16"/>
</dbReference>
<evidence type="ECO:0000256" key="16">
    <source>
        <dbReference type="ARBA" id="ARBA00023157"/>
    </source>
</evidence>
<comment type="catalytic activity">
    <reaction evidence="29">
        <text>a very long-chain fatty acid + ATP + CoA = a very long-chain fatty acyl-CoA + AMP + diphosphate</text>
        <dbReference type="Rhea" id="RHEA:54536"/>
        <dbReference type="ChEBI" id="CHEBI:30616"/>
        <dbReference type="ChEBI" id="CHEBI:33019"/>
        <dbReference type="ChEBI" id="CHEBI:57287"/>
        <dbReference type="ChEBI" id="CHEBI:58950"/>
        <dbReference type="ChEBI" id="CHEBI:138261"/>
        <dbReference type="ChEBI" id="CHEBI:456215"/>
    </reaction>
    <physiologicalReaction direction="left-to-right" evidence="29">
        <dbReference type="Rhea" id="RHEA:54537"/>
    </physiologicalReaction>
</comment>
<feature type="transmembrane region" description="Helical" evidence="32">
    <location>
        <begin position="169"/>
        <end position="190"/>
    </location>
</feature>
<evidence type="ECO:0000256" key="7">
    <source>
        <dbReference type="ARBA" id="ARBA00022598"/>
    </source>
</evidence>
<protein>
    <recommendedName>
        <fullName evidence="3">Thromboxane A2 receptor</fullName>
        <ecNumber evidence="21">6.2.1.15</ecNumber>
        <ecNumber evidence="22">6.2.1.3</ecNumber>
    </recommendedName>
    <alternativeName>
        <fullName evidence="24">Arachidonate--CoA ligase</fullName>
    </alternativeName>
    <alternativeName>
        <fullName evidence="30">Long-chain-fatty-acid--CoA ligase</fullName>
    </alternativeName>
    <alternativeName>
        <fullName evidence="23">Prostanoid TP receptor</fullName>
    </alternativeName>
</protein>
<evidence type="ECO:0000256" key="3">
    <source>
        <dbReference type="ARBA" id="ARBA00017628"/>
    </source>
</evidence>
<evidence type="ECO:0000256" key="2">
    <source>
        <dbReference type="ARBA" id="ARBA00006432"/>
    </source>
</evidence>
<keyword evidence="11 32" id="KW-1133">Transmembrane helix</keyword>
<dbReference type="NCBIfam" id="NF006134">
    <property type="entry name" value="PRK08279.1"/>
    <property type="match status" value="1"/>
</dbReference>
<evidence type="ECO:0000256" key="11">
    <source>
        <dbReference type="ARBA" id="ARBA00022989"/>
    </source>
</evidence>
<keyword evidence="18" id="KW-0325">Glycoprotein</keyword>
<comment type="catalytic activity">
    <reaction evidence="28">
        <text>a fatty acid(in) = a fatty acid(out)</text>
        <dbReference type="Rhea" id="RHEA:38879"/>
        <dbReference type="ChEBI" id="CHEBI:28868"/>
    </reaction>
</comment>
<evidence type="ECO:0000256" key="18">
    <source>
        <dbReference type="ARBA" id="ARBA00023180"/>
    </source>
</evidence>
<keyword evidence="7" id="KW-0436">Ligase</keyword>
<dbReference type="PRINTS" id="PR00429">
    <property type="entry name" value="THROMBOXANER"/>
</dbReference>
<evidence type="ECO:0000256" key="20">
    <source>
        <dbReference type="ARBA" id="ARBA00024548"/>
    </source>
</evidence>
<evidence type="ECO:0000256" key="28">
    <source>
        <dbReference type="ARBA" id="ARBA00036271"/>
    </source>
</evidence>
<comment type="subcellular location">
    <subcellularLocation>
        <location evidence="1">Cell membrane</location>
        <topology evidence="1">Multi-pass membrane protein</topology>
    </subcellularLocation>
</comment>
<dbReference type="SUPFAM" id="SSF81321">
    <property type="entry name" value="Family A G protein-coupled receptor-like"/>
    <property type="match status" value="1"/>
</dbReference>
<dbReference type="InterPro" id="IPR020845">
    <property type="entry name" value="AMP-binding_CS"/>
</dbReference>
<comment type="catalytic activity">
    <reaction evidence="27">
        <text>hexadecanoate(out) = hexadecanoate(in)</text>
        <dbReference type="Rhea" id="RHEA:45256"/>
        <dbReference type="ChEBI" id="CHEBI:7896"/>
    </reaction>
</comment>
<evidence type="ECO:0000256" key="4">
    <source>
        <dbReference type="ARBA" id="ARBA00022448"/>
    </source>
</evidence>
<feature type="transmembrane region" description="Helical" evidence="32">
    <location>
        <begin position="283"/>
        <end position="306"/>
    </location>
</feature>
<feature type="transmembrane region" description="Helical" evidence="32">
    <location>
        <begin position="218"/>
        <end position="245"/>
    </location>
</feature>
<evidence type="ECO:0000259" key="33">
    <source>
        <dbReference type="PROSITE" id="PS50262"/>
    </source>
</evidence>
<evidence type="ECO:0000256" key="13">
    <source>
        <dbReference type="ARBA" id="ARBA00023055"/>
    </source>
</evidence>
<dbReference type="GO" id="GO:0001579">
    <property type="term" value="P:medium-chain fatty acid transport"/>
    <property type="evidence" value="ECO:0007669"/>
    <property type="project" value="TreeGrafter"/>
</dbReference>
<evidence type="ECO:0000256" key="10">
    <source>
        <dbReference type="ARBA" id="ARBA00022832"/>
    </source>
</evidence>
<feature type="transmembrane region" description="Helical" evidence="32">
    <location>
        <begin position="127"/>
        <end position="148"/>
    </location>
</feature>
<evidence type="ECO:0000256" key="26">
    <source>
        <dbReference type="ARBA" id="ARBA00035938"/>
    </source>
</evidence>
<comment type="catalytic activity">
    <reaction evidence="31">
        <text>tetracosanoate + ATP + CoA = tetracosanoyl-CoA + AMP + diphosphate</text>
        <dbReference type="Rhea" id="RHEA:33639"/>
        <dbReference type="ChEBI" id="CHEBI:30616"/>
        <dbReference type="ChEBI" id="CHEBI:31014"/>
        <dbReference type="ChEBI" id="CHEBI:33019"/>
        <dbReference type="ChEBI" id="CHEBI:57287"/>
        <dbReference type="ChEBI" id="CHEBI:65052"/>
        <dbReference type="ChEBI" id="CHEBI:456215"/>
    </reaction>
    <physiologicalReaction direction="left-to-right" evidence="31">
        <dbReference type="Rhea" id="RHEA:33640"/>
    </physiologicalReaction>
</comment>
<evidence type="ECO:0000256" key="25">
    <source>
        <dbReference type="ARBA" id="ARBA00035842"/>
    </source>
</evidence>
<evidence type="ECO:0000256" key="23">
    <source>
        <dbReference type="ARBA" id="ARBA00029815"/>
    </source>
</evidence>
<dbReference type="InterPro" id="IPR042099">
    <property type="entry name" value="ANL_N_sf"/>
</dbReference>
<evidence type="ECO:0000256" key="24">
    <source>
        <dbReference type="ARBA" id="ARBA00032120"/>
    </source>
</evidence>
<gene>
    <name evidence="34" type="ORF">XNOV1_A028759</name>
</gene>
<dbReference type="GO" id="GO:0005789">
    <property type="term" value="C:endoplasmic reticulum membrane"/>
    <property type="evidence" value="ECO:0007669"/>
    <property type="project" value="TreeGrafter"/>
</dbReference>
<name>A0AAV1GMQ2_XYRNO</name>
<keyword evidence="19" id="KW-0807">Transducer</keyword>
<dbReference type="EC" id="6.2.1.15" evidence="21"/>
<evidence type="ECO:0000313" key="34">
    <source>
        <dbReference type="EMBL" id="CAJ1075247.1"/>
    </source>
</evidence>
<evidence type="ECO:0000256" key="31">
    <source>
        <dbReference type="ARBA" id="ARBA00048666"/>
    </source>
</evidence>
<dbReference type="Pfam" id="PF00001">
    <property type="entry name" value="7tm_1"/>
    <property type="match status" value="1"/>
</dbReference>